<feature type="region of interest" description="Disordered" evidence="1">
    <location>
        <begin position="27"/>
        <end position="132"/>
    </location>
</feature>
<reference evidence="2" key="2">
    <citation type="journal article" date="2023" name="IMA Fungus">
        <title>Comparative genomic study of the Penicillium genus elucidates a diverse pangenome and 15 lateral gene transfer events.</title>
        <authorList>
            <person name="Petersen C."/>
            <person name="Sorensen T."/>
            <person name="Nielsen M.R."/>
            <person name="Sondergaard T.E."/>
            <person name="Sorensen J.L."/>
            <person name="Fitzpatrick D.A."/>
            <person name="Frisvad J.C."/>
            <person name="Nielsen K.L."/>
        </authorList>
    </citation>
    <scope>NUCLEOTIDE SEQUENCE</scope>
    <source>
        <strain evidence="2">IBT 29677</strain>
    </source>
</reference>
<reference evidence="2" key="1">
    <citation type="submission" date="2022-12" db="EMBL/GenBank/DDBJ databases">
        <authorList>
            <person name="Petersen C."/>
        </authorList>
    </citation>
    <scope>NUCLEOTIDE SEQUENCE</scope>
    <source>
        <strain evidence="2">IBT 29677</strain>
    </source>
</reference>
<dbReference type="AlphaFoldDB" id="A0A9W9W9Z4"/>
<dbReference type="RefSeq" id="XP_056493505.1">
    <property type="nucleotide sequence ID" value="XM_056624923.1"/>
</dbReference>
<accession>A0A9W9W9Z4</accession>
<dbReference type="EMBL" id="JAPZBU010000003">
    <property type="protein sequence ID" value="KAJ5413649.1"/>
    <property type="molecule type" value="Genomic_DNA"/>
</dbReference>
<feature type="compositionally biased region" description="Basic and acidic residues" evidence="1">
    <location>
        <begin position="48"/>
        <end position="60"/>
    </location>
</feature>
<gene>
    <name evidence="2" type="ORF">N7509_000276</name>
</gene>
<evidence type="ECO:0000256" key="1">
    <source>
        <dbReference type="SAM" id="MobiDB-lite"/>
    </source>
</evidence>
<dbReference type="GeneID" id="81363903"/>
<feature type="compositionally biased region" description="Basic and acidic residues" evidence="1">
    <location>
        <begin position="84"/>
        <end position="102"/>
    </location>
</feature>
<organism evidence="2 3">
    <name type="scientific">Penicillium cosmopolitanum</name>
    <dbReference type="NCBI Taxonomy" id="1131564"/>
    <lineage>
        <taxon>Eukaryota</taxon>
        <taxon>Fungi</taxon>
        <taxon>Dikarya</taxon>
        <taxon>Ascomycota</taxon>
        <taxon>Pezizomycotina</taxon>
        <taxon>Eurotiomycetes</taxon>
        <taxon>Eurotiomycetidae</taxon>
        <taxon>Eurotiales</taxon>
        <taxon>Aspergillaceae</taxon>
        <taxon>Penicillium</taxon>
    </lineage>
</organism>
<comment type="caution">
    <text evidence="2">The sequence shown here is derived from an EMBL/GenBank/DDBJ whole genome shotgun (WGS) entry which is preliminary data.</text>
</comment>
<proteinExistence type="predicted"/>
<evidence type="ECO:0000313" key="3">
    <source>
        <dbReference type="Proteomes" id="UP001147747"/>
    </source>
</evidence>
<protein>
    <submittedName>
        <fullName evidence="2">Uncharacterized protein</fullName>
    </submittedName>
</protein>
<keyword evidence="3" id="KW-1185">Reference proteome</keyword>
<dbReference type="OrthoDB" id="4312452at2759"/>
<evidence type="ECO:0000313" key="2">
    <source>
        <dbReference type="EMBL" id="KAJ5413649.1"/>
    </source>
</evidence>
<feature type="compositionally biased region" description="Basic and acidic residues" evidence="1">
    <location>
        <begin position="109"/>
        <end position="132"/>
    </location>
</feature>
<name>A0A9W9W9Z4_9EURO</name>
<sequence length="132" mass="15059">MQILNQMRLTRGAPTSLLVSRCRQDSMARTTRSAIFLQHESKGMATNTKDHEHDTKRSSKADPNQEDSNSKVKYKLPMPSSVADETKSHDEYYSLKMHREGPNTESGELDSKSKSKEVKDHNKAMGSRYDKR</sequence>
<dbReference type="Proteomes" id="UP001147747">
    <property type="component" value="Unassembled WGS sequence"/>
</dbReference>